<dbReference type="Proteomes" id="UP000005947">
    <property type="component" value="Unassembled WGS sequence"/>
</dbReference>
<dbReference type="RefSeq" id="WP_006302493.1">
    <property type="nucleotide sequence ID" value="NZ_ACGK02000001.1"/>
</dbReference>
<gene>
    <name evidence="2" type="ORF">HMPREF0091_10359</name>
</gene>
<dbReference type="OrthoDB" id="3186476at2"/>
<protein>
    <submittedName>
        <fullName evidence="2">Uncharacterized protein</fullName>
    </submittedName>
</protein>
<keyword evidence="1" id="KW-1133">Transmembrane helix</keyword>
<name>F1T3W8_9ACTN</name>
<dbReference type="AlphaFoldDB" id="F1T3W8"/>
<keyword evidence="3" id="KW-1185">Reference proteome</keyword>
<evidence type="ECO:0000256" key="1">
    <source>
        <dbReference type="SAM" id="Phobius"/>
    </source>
</evidence>
<evidence type="ECO:0000313" key="3">
    <source>
        <dbReference type="Proteomes" id="UP000005947"/>
    </source>
</evidence>
<reference evidence="2 3" key="1">
    <citation type="submission" date="2011-02" db="EMBL/GenBank/DDBJ databases">
        <authorList>
            <person name="Muzny D."/>
            <person name="Qin X."/>
            <person name="Buhay C."/>
            <person name="Dugan-Rocha S."/>
            <person name="Ding Y."/>
            <person name="Chen G."/>
            <person name="Hawes A."/>
            <person name="Holder M."/>
            <person name="Jhangiani S."/>
            <person name="Johnson A."/>
            <person name="Khan Z."/>
            <person name="Li Z."/>
            <person name="Liu W."/>
            <person name="Liu X."/>
            <person name="Perez L."/>
            <person name="Shen H."/>
            <person name="Wang Q."/>
            <person name="Watt J."/>
            <person name="Xi L."/>
            <person name="Xin Y."/>
            <person name="Zhou J."/>
            <person name="Deng J."/>
            <person name="Jiang H."/>
            <person name="Liu Y."/>
            <person name="Qu J."/>
            <person name="Song X.-Z."/>
            <person name="Zhang L."/>
            <person name="Villasana D."/>
            <person name="Johnson A."/>
            <person name="Liu J."/>
            <person name="Liyanage D."/>
            <person name="Lorensuhewa L."/>
            <person name="Robinson T."/>
            <person name="Song A."/>
            <person name="Song B.-B."/>
            <person name="Dinh H."/>
            <person name="Thornton R."/>
            <person name="Coyle M."/>
            <person name="Francisco L."/>
            <person name="Jackson L."/>
            <person name="Javaid M."/>
            <person name="Korchina V."/>
            <person name="Kovar C."/>
            <person name="Mata R."/>
            <person name="Mathew T."/>
            <person name="Ngo R."/>
            <person name="Nguyen L."/>
            <person name="Nguyen N."/>
            <person name="Okwuonu G."/>
            <person name="Ongeri F."/>
            <person name="Pham C."/>
            <person name="Simmons D."/>
            <person name="Wilczek-Boney K."/>
            <person name="Hale W."/>
            <person name="Jakkamsetti A."/>
            <person name="Pham P."/>
            <person name="Ruth R."/>
            <person name="San Lucas F."/>
            <person name="Warren J."/>
            <person name="Zhang J."/>
            <person name="Zhao Z."/>
            <person name="Zhou C."/>
            <person name="Zhu D."/>
            <person name="Lee S."/>
            <person name="Bess C."/>
            <person name="Blankenburg K."/>
            <person name="Forbes L."/>
            <person name="Fu Q."/>
            <person name="Gubbala S."/>
            <person name="Hirani K."/>
            <person name="Jayaseelan J.C."/>
            <person name="Lara F."/>
            <person name="Munidasa M."/>
            <person name="Palculict T."/>
            <person name="Patil S."/>
            <person name="Pu L.-L."/>
            <person name="Saada N."/>
            <person name="Tang L."/>
            <person name="Weissenberger G."/>
            <person name="Zhu Y."/>
            <person name="Hemphill L."/>
            <person name="Shang Y."/>
            <person name="Youmans B."/>
            <person name="Ayvaz T."/>
            <person name="Ross M."/>
            <person name="Santibanez J."/>
            <person name="Aqrawi P."/>
            <person name="Gross S."/>
            <person name="Joshi V."/>
            <person name="Fowler G."/>
            <person name="Nazareth L."/>
            <person name="Reid J."/>
            <person name="Worley K."/>
            <person name="Petrosino J."/>
            <person name="Highlander S."/>
            <person name="Gibbs R."/>
        </authorList>
    </citation>
    <scope>NUCLEOTIDE SEQUENCE [LARGE SCALE GENOMIC DNA]</scope>
    <source>
        <strain evidence="2 3">DSM 15829</strain>
    </source>
</reference>
<keyword evidence="1" id="KW-0472">Membrane</keyword>
<dbReference type="eggNOG" id="ENOG5034328">
    <property type="taxonomic scope" value="Bacteria"/>
</dbReference>
<evidence type="ECO:0000313" key="2">
    <source>
        <dbReference type="EMBL" id="EGF23412.1"/>
    </source>
</evidence>
<dbReference type="GeneID" id="93211115"/>
<comment type="caution">
    <text evidence="2">The sequence shown here is derived from an EMBL/GenBank/DDBJ whole genome shotgun (WGS) entry which is preliminary data.</text>
</comment>
<sequence length="143" mass="16010">MPTFNFASFGVALIAVLMLLFGMVLGTKIGSELAKNCINHKDYWIAHLKILVIGVVISAFVCWLNLIVLAGIPIGAMASAITVLKMDFGESVGAWKFHDKFFRVNKDHVQRGKTKQSRRRAEEVRRSLRDNTDVPEYISVSDK</sequence>
<feature type="transmembrane region" description="Helical" evidence="1">
    <location>
        <begin position="50"/>
        <end position="76"/>
    </location>
</feature>
<dbReference type="EMBL" id="ACGK02000001">
    <property type="protein sequence ID" value="EGF23412.1"/>
    <property type="molecule type" value="Genomic_DNA"/>
</dbReference>
<accession>F1T3W8</accession>
<proteinExistence type="predicted"/>
<keyword evidence="1" id="KW-0812">Transmembrane</keyword>
<organism evidence="2 3">
    <name type="scientific">Fannyhessea vaginae DSM 15829</name>
    <dbReference type="NCBI Taxonomy" id="525256"/>
    <lineage>
        <taxon>Bacteria</taxon>
        <taxon>Bacillati</taxon>
        <taxon>Actinomycetota</taxon>
        <taxon>Coriobacteriia</taxon>
        <taxon>Coriobacteriales</taxon>
        <taxon>Atopobiaceae</taxon>
        <taxon>Fannyhessea</taxon>
    </lineage>
</organism>